<evidence type="ECO:0000313" key="1">
    <source>
        <dbReference type="EMBL" id="PWN59967.1"/>
    </source>
</evidence>
<name>A0A316WF15_9FLAO</name>
<protein>
    <submittedName>
        <fullName evidence="1">Uncharacterized protein</fullName>
    </submittedName>
</protein>
<gene>
    <name evidence="1" type="ORF">C1638_020585</name>
</gene>
<organism evidence="1 2">
    <name type="scientific">Chryseobacterium oncorhynchi</name>
    <dbReference type="NCBI Taxonomy" id="741074"/>
    <lineage>
        <taxon>Bacteria</taxon>
        <taxon>Pseudomonadati</taxon>
        <taxon>Bacteroidota</taxon>
        <taxon>Flavobacteriia</taxon>
        <taxon>Flavobacteriales</taxon>
        <taxon>Weeksellaceae</taxon>
        <taxon>Chryseobacterium group</taxon>
        <taxon>Chryseobacterium</taxon>
    </lineage>
</organism>
<keyword evidence="2" id="KW-1185">Reference proteome</keyword>
<sequence length="146" mass="16657">MYIELLGRKILSLVTPYKRVFFSIQDEEFERVITLPSIKSASYFISSGDILYIDSIDDLEKLCWIDYDLVNSRDKHNIRHNEDFLKFKDIVKSSLSKNDSFKIVVGSKIIMSNVLHLACSIIHEDTISSNNGGSIVPLNNKLEATI</sequence>
<dbReference type="AlphaFoldDB" id="A0A316WF15"/>
<dbReference type="Proteomes" id="UP000236182">
    <property type="component" value="Unassembled WGS sequence"/>
</dbReference>
<dbReference type="RefSeq" id="WP_109623812.1">
    <property type="nucleotide sequence ID" value="NZ_PPEI02000009.1"/>
</dbReference>
<reference evidence="1" key="1">
    <citation type="submission" date="2018-04" db="EMBL/GenBank/DDBJ databases">
        <title>Draft Genome Sequences of Chryseobacterium lactis NCTC11390T isolated from milk, Chryseobacterium oncorhynchi 701B-08T from rainbow trout, and Chryseobacterium viscerum 687B-08T from diseased fish.</title>
        <authorList>
            <person name="Jeong J.-J."/>
            <person name="Lee Y.J."/>
            <person name="Pathiraja D."/>
            <person name="Park B."/>
            <person name="Choi I.-G."/>
            <person name="Kim K.D."/>
        </authorList>
    </citation>
    <scope>NUCLEOTIDE SEQUENCE [LARGE SCALE GENOMIC DNA]</scope>
    <source>
        <strain evidence="1">701B-08</strain>
    </source>
</reference>
<dbReference type="EMBL" id="PPEI02000009">
    <property type="protein sequence ID" value="PWN59967.1"/>
    <property type="molecule type" value="Genomic_DNA"/>
</dbReference>
<evidence type="ECO:0000313" key="2">
    <source>
        <dbReference type="Proteomes" id="UP000236182"/>
    </source>
</evidence>
<accession>A0A316WF15</accession>
<comment type="caution">
    <text evidence="1">The sequence shown here is derived from an EMBL/GenBank/DDBJ whole genome shotgun (WGS) entry which is preliminary data.</text>
</comment>
<proteinExistence type="predicted"/>